<comment type="caution">
    <text evidence="2">The sequence shown here is derived from an EMBL/GenBank/DDBJ whole genome shotgun (WGS) entry which is preliminary data.</text>
</comment>
<accession>A0A9W6KWN3</accession>
<keyword evidence="1" id="KW-0732">Signal</keyword>
<dbReference type="EMBL" id="BSFP01000165">
    <property type="protein sequence ID" value="GLL08617.1"/>
    <property type="molecule type" value="Genomic_DNA"/>
</dbReference>
<protein>
    <submittedName>
        <fullName evidence="2">Uncharacterized protein</fullName>
    </submittedName>
</protein>
<name>A0A9W6KWN3_9ACTN</name>
<evidence type="ECO:0000313" key="3">
    <source>
        <dbReference type="Proteomes" id="UP001143480"/>
    </source>
</evidence>
<evidence type="ECO:0000256" key="1">
    <source>
        <dbReference type="SAM" id="SignalP"/>
    </source>
</evidence>
<organism evidence="2 3">
    <name type="scientific">Dactylosporangium matsuzakiense</name>
    <dbReference type="NCBI Taxonomy" id="53360"/>
    <lineage>
        <taxon>Bacteria</taxon>
        <taxon>Bacillati</taxon>
        <taxon>Actinomycetota</taxon>
        <taxon>Actinomycetes</taxon>
        <taxon>Micromonosporales</taxon>
        <taxon>Micromonosporaceae</taxon>
        <taxon>Dactylosporangium</taxon>
    </lineage>
</organism>
<sequence>MRTRIIAIAALATTALGLAATATPAAAANGRDGVTETICHADGLYLRSEAKPDGHAVDHLEDGWHFAVSYHAANNMLYGYSPILNRSGYVIDGYFC</sequence>
<reference evidence="2" key="2">
    <citation type="submission" date="2023-01" db="EMBL/GenBank/DDBJ databases">
        <authorList>
            <person name="Sun Q."/>
            <person name="Evtushenko L."/>
        </authorList>
    </citation>
    <scope>NUCLEOTIDE SEQUENCE</scope>
    <source>
        <strain evidence="2">VKM Ac-1321</strain>
    </source>
</reference>
<feature type="chain" id="PRO_5040868514" evidence="1">
    <location>
        <begin position="28"/>
        <end position="96"/>
    </location>
</feature>
<keyword evidence="3" id="KW-1185">Reference proteome</keyword>
<evidence type="ECO:0000313" key="2">
    <source>
        <dbReference type="EMBL" id="GLL08617.1"/>
    </source>
</evidence>
<proteinExistence type="predicted"/>
<dbReference type="RefSeq" id="WP_223093096.1">
    <property type="nucleotide sequence ID" value="NZ_BAAAXA010000001.1"/>
</dbReference>
<dbReference type="Proteomes" id="UP001143480">
    <property type="component" value="Unassembled WGS sequence"/>
</dbReference>
<gene>
    <name evidence="2" type="ORF">GCM10017581_103840</name>
</gene>
<reference evidence="2" key="1">
    <citation type="journal article" date="2014" name="Int. J. Syst. Evol. Microbiol.">
        <title>Complete genome sequence of Corynebacterium casei LMG S-19264T (=DSM 44701T), isolated from a smear-ripened cheese.</title>
        <authorList>
            <consortium name="US DOE Joint Genome Institute (JGI-PGF)"/>
            <person name="Walter F."/>
            <person name="Albersmeier A."/>
            <person name="Kalinowski J."/>
            <person name="Ruckert C."/>
        </authorList>
    </citation>
    <scope>NUCLEOTIDE SEQUENCE</scope>
    <source>
        <strain evidence="2">VKM Ac-1321</strain>
    </source>
</reference>
<feature type="signal peptide" evidence="1">
    <location>
        <begin position="1"/>
        <end position="27"/>
    </location>
</feature>
<dbReference type="AlphaFoldDB" id="A0A9W6KWN3"/>